<protein>
    <recommendedName>
        <fullName evidence="4">Protein kinase domain-containing protein</fullName>
    </recommendedName>
</protein>
<comment type="caution">
    <text evidence="2">The sequence shown here is derived from an EMBL/GenBank/DDBJ whole genome shotgun (WGS) entry which is preliminary data.</text>
</comment>
<evidence type="ECO:0000313" key="3">
    <source>
        <dbReference type="Proteomes" id="UP000836402"/>
    </source>
</evidence>
<sequence length="116" mass="12483">MAKPLRASVLVPDPSDTTRLALSPDSKSSRVQQQPRRPRSGQPAQPAPKRARAADGPDVADTAADVVSESPEDADDDVPIGLPRNSWVAPPEWRACGRYRRSNKAEVLGEGAYARV</sequence>
<accession>A0ABN7IYQ4</accession>
<keyword evidence="3" id="KW-1185">Reference proteome</keyword>
<feature type="region of interest" description="Disordered" evidence="1">
    <location>
        <begin position="1"/>
        <end position="87"/>
    </location>
</feature>
<reference evidence="2" key="1">
    <citation type="submission" date="2020-10" db="EMBL/GenBank/DDBJ databases">
        <authorList>
            <person name="Sedaghatjoo S."/>
        </authorList>
    </citation>
    <scope>NUCLEOTIDE SEQUENCE</scope>
    <source>
        <strain evidence="2">AZH3</strain>
    </source>
</reference>
<feature type="non-terminal residue" evidence="2">
    <location>
        <position position="116"/>
    </location>
</feature>
<organism evidence="2 3">
    <name type="scientific">Tilletia caries</name>
    <name type="common">wheat bunt fungus</name>
    <dbReference type="NCBI Taxonomy" id="13290"/>
    <lineage>
        <taxon>Eukaryota</taxon>
        <taxon>Fungi</taxon>
        <taxon>Dikarya</taxon>
        <taxon>Basidiomycota</taxon>
        <taxon>Ustilaginomycotina</taxon>
        <taxon>Exobasidiomycetes</taxon>
        <taxon>Tilletiales</taxon>
        <taxon>Tilletiaceae</taxon>
        <taxon>Tilletia</taxon>
    </lineage>
</organism>
<feature type="compositionally biased region" description="Low complexity" evidence="1">
    <location>
        <begin position="29"/>
        <end position="48"/>
    </location>
</feature>
<gene>
    <name evidence="2" type="ORF">JKIAZH3_G4690</name>
</gene>
<name>A0ABN7IYQ4_9BASI</name>
<dbReference type="Proteomes" id="UP000836402">
    <property type="component" value="Unassembled WGS sequence"/>
</dbReference>
<evidence type="ECO:0000256" key="1">
    <source>
        <dbReference type="SAM" id="MobiDB-lite"/>
    </source>
</evidence>
<evidence type="ECO:0008006" key="4">
    <source>
        <dbReference type="Google" id="ProtNLM"/>
    </source>
</evidence>
<evidence type="ECO:0000313" key="2">
    <source>
        <dbReference type="EMBL" id="CAD6939491.1"/>
    </source>
</evidence>
<dbReference type="EMBL" id="CAJHJG010004234">
    <property type="protein sequence ID" value="CAD6939491.1"/>
    <property type="molecule type" value="Genomic_DNA"/>
</dbReference>
<proteinExistence type="predicted"/>